<dbReference type="InterPro" id="IPR011701">
    <property type="entry name" value="MFS"/>
</dbReference>
<evidence type="ECO:0000256" key="5">
    <source>
        <dbReference type="ARBA" id="ARBA00023136"/>
    </source>
</evidence>
<dbReference type="EMBL" id="JARVKM010000019">
    <property type="protein sequence ID" value="KAK9777772.1"/>
    <property type="molecule type" value="Genomic_DNA"/>
</dbReference>
<gene>
    <name evidence="9" type="ORF">SCAR479_05455</name>
</gene>
<evidence type="ECO:0000256" key="3">
    <source>
        <dbReference type="ARBA" id="ARBA00022692"/>
    </source>
</evidence>
<keyword evidence="3 7" id="KW-0812">Transmembrane</keyword>
<comment type="subcellular location">
    <subcellularLocation>
        <location evidence="1">Membrane</location>
        <topology evidence="1">Multi-pass membrane protein</topology>
    </subcellularLocation>
</comment>
<dbReference type="PANTHER" id="PTHR23501">
    <property type="entry name" value="MAJOR FACILITATOR SUPERFAMILY"/>
    <property type="match status" value="1"/>
</dbReference>
<dbReference type="Proteomes" id="UP001465668">
    <property type="component" value="Unassembled WGS sequence"/>
</dbReference>
<keyword evidence="10" id="KW-1185">Reference proteome</keyword>
<dbReference type="InterPro" id="IPR020846">
    <property type="entry name" value="MFS_dom"/>
</dbReference>
<organism evidence="9 10">
    <name type="scientific">Seiridium cardinale</name>
    <dbReference type="NCBI Taxonomy" id="138064"/>
    <lineage>
        <taxon>Eukaryota</taxon>
        <taxon>Fungi</taxon>
        <taxon>Dikarya</taxon>
        <taxon>Ascomycota</taxon>
        <taxon>Pezizomycotina</taxon>
        <taxon>Sordariomycetes</taxon>
        <taxon>Xylariomycetidae</taxon>
        <taxon>Amphisphaeriales</taxon>
        <taxon>Sporocadaceae</taxon>
        <taxon>Seiridium</taxon>
    </lineage>
</organism>
<protein>
    <submittedName>
        <fullName evidence="9">Efflux pump antibiotic resistance protein</fullName>
    </submittedName>
</protein>
<feature type="transmembrane region" description="Helical" evidence="7">
    <location>
        <begin position="315"/>
        <end position="338"/>
    </location>
</feature>
<name>A0ABR2XVP2_9PEZI</name>
<feature type="compositionally biased region" description="Polar residues" evidence="6">
    <location>
        <begin position="97"/>
        <end position="111"/>
    </location>
</feature>
<reference evidence="9 10" key="1">
    <citation type="submission" date="2024-02" db="EMBL/GenBank/DDBJ databases">
        <title>First draft genome assembly of two strains of Seiridium cardinale.</title>
        <authorList>
            <person name="Emiliani G."/>
            <person name="Scali E."/>
        </authorList>
    </citation>
    <scope>NUCLEOTIDE SEQUENCE [LARGE SCALE GENOMIC DNA]</scope>
    <source>
        <strain evidence="9 10">BM-138-000479</strain>
    </source>
</reference>
<feature type="transmembrane region" description="Helical" evidence="7">
    <location>
        <begin position="288"/>
        <end position="309"/>
    </location>
</feature>
<keyword evidence="2" id="KW-0813">Transport</keyword>
<dbReference type="InterPro" id="IPR036259">
    <property type="entry name" value="MFS_trans_sf"/>
</dbReference>
<feature type="region of interest" description="Disordered" evidence="6">
    <location>
        <begin position="83"/>
        <end position="152"/>
    </location>
</feature>
<comment type="caution">
    <text evidence="9">The sequence shown here is derived from an EMBL/GenBank/DDBJ whole genome shotgun (WGS) entry which is preliminary data.</text>
</comment>
<evidence type="ECO:0000313" key="10">
    <source>
        <dbReference type="Proteomes" id="UP001465668"/>
    </source>
</evidence>
<accession>A0ABR2XVP2</accession>
<feature type="transmembrane region" description="Helical" evidence="7">
    <location>
        <begin position="163"/>
        <end position="188"/>
    </location>
</feature>
<keyword evidence="5 7" id="KW-0472">Membrane</keyword>
<evidence type="ECO:0000256" key="4">
    <source>
        <dbReference type="ARBA" id="ARBA00022989"/>
    </source>
</evidence>
<evidence type="ECO:0000313" key="9">
    <source>
        <dbReference type="EMBL" id="KAK9777772.1"/>
    </source>
</evidence>
<feature type="transmembrane region" description="Helical" evidence="7">
    <location>
        <begin position="255"/>
        <end position="276"/>
    </location>
</feature>
<dbReference type="PANTHER" id="PTHR23501:SF177">
    <property type="entry name" value="MAJOR FACILITATOR SUPERFAMILY (MFS) PROFILE DOMAIN-CONTAINING PROTEIN-RELATED"/>
    <property type="match status" value="1"/>
</dbReference>
<feature type="transmembrane region" description="Helical" evidence="7">
    <location>
        <begin position="359"/>
        <end position="379"/>
    </location>
</feature>
<dbReference type="SUPFAM" id="SSF103473">
    <property type="entry name" value="MFS general substrate transporter"/>
    <property type="match status" value="1"/>
</dbReference>
<evidence type="ECO:0000259" key="8">
    <source>
        <dbReference type="PROSITE" id="PS50850"/>
    </source>
</evidence>
<dbReference type="Gene3D" id="1.20.1720.10">
    <property type="entry name" value="Multidrug resistance protein D"/>
    <property type="match status" value="1"/>
</dbReference>
<feature type="transmembrane region" description="Helical" evidence="7">
    <location>
        <begin position="230"/>
        <end position="249"/>
    </location>
</feature>
<sequence>MIDIGVQIPKVLGLGKRVPFDMMAKIDTWKQDPRGLVRFFADNADLQNWMFEDDAGDGALDNAPELGLRAWRGQCRRHGITISEDTGSRLAEKQHQATESMATTATDTAGSGHSGERELETSEKPLNHTPESESALPTKGENGQANGAEQPFPEDYPGGLRMALLLGAVIFCVFVMSLDMTIVGTAVPKITDEFHGLAQIPWYGSAYSMTFGGFQSSWGKAYRYVPLKIVFLMTMFIFEIGSLVCGVAPNATAFIVGRVIAGLGGAGIAAGGYTVIALSSRPEKRPLYVGAIGTTYGVAAVLGPVLGGVFSGHVTWRWCFYINLPIGIAATAVILILFKVPGNAQITMPATWRERFLQIDPVGVTLTMAAIICFILANFKTPEARNRQFYSVIHFQNMHEGLEERAVSVLVPSNNNIQGV</sequence>
<dbReference type="Pfam" id="PF07690">
    <property type="entry name" value="MFS_1"/>
    <property type="match status" value="1"/>
</dbReference>
<evidence type="ECO:0000256" key="7">
    <source>
        <dbReference type="SAM" id="Phobius"/>
    </source>
</evidence>
<evidence type="ECO:0000256" key="1">
    <source>
        <dbReference type="ARBA" id="ARBA00004141"/>
    </source>
</evidence>
<dbReference type="PROSITE" id="PS50850">
    <property type="entry name" value="MFS"/>
    <property type="match status" value="1"/>
</dbReference>
<evidence type="ECO:0000256" key="2">
    <source>
        <dbReference type="ARBA" id="ARBA00022448"/>
    </source>
</evidence>
<feature type="compositionally biased region" description="Basic and acidic residues" evidence="6">
    <location>
        <begin position="86"/>
        <end position="96"/>
    </location>
</feature>
<proteinExistence type="predicted"/>
<feature type="domain" description="Major facilitator superfamily (MFS) profile" evidence="8">
    <location>
        <begin position="165"/>
        <end position="420"/>
    </location>
</feature>
<feature type="compositionally biased region" description="Basic and acidic residues" evidence="6">
    <location>
        <begin position="114"/>
        <end position="126"/>
    </location>
</feature>
<evidence type="ECO:0000256" key="6">
    <source>
        <dbReference type="SAM" id="MobiDB-lite"/>
    </source>
</evidence>
<keyword evidence="4 7" id="KW-1133">Transmembrane helix</keyword>